<organism evidence="1 2">
    <name type="scientific">Aspergillus indologenus CBS 114.80</name>
    <dbReference type="NCBI Taxonomy" id="1450541"/>
    <lineage>
        <taxon>Eukaryota</taxon>
        <taxon>Fungi</taxon>
        <taxon>Dikarya</taxon>
        <taxon>Ascomycota</taxon>
        <taxon>Pezizomycotina</taxon>
        <taxon>Eurotiomycetes</taxon>
        <taxon>Eurotiomycetidae</taxon>
        <taxon>Eurotiales</taxon>
        <taxon>Aspergillaceae</taxon>
        <taxon>Aspergillus</taxon>
        <taxon>Aspergillus subgen. Circumdati</taxon>
    </lineage>
</organism>
<protein>
    <submittedName>
        <fullName evidence="1">Uncharacterized protein</fullName>
    </submittedName>
</protein>
<gene>
    <name evidence="1" type="ORF">BP00DRAFT_193649</name>
</gene>
<name>A0A2V5J1V4_9EURO</name>
<dbReference type="EMBL" id="KZ825467">
    <property type="protein sequence ID" value="PYI35800.1"/>
    <property type="molecule type" value="Genomic_DNA"/>
</dbReference>
<sequence>MAGDENQLDGKGIPLPKARSELWVIDTKGMKKKRLLGFFFPSVCRTGCTGTGFGGSRSLTSTTFRISGQDEYDRTARWS</sequence>
<evidence type="ECO:0000313" key="1">
    <source>
        <dbReference type="EMBL" id="PYI35800.1"/>
    </source>
</evidence>
<keyword evidence="2" id="KW-1185">Reference proteome</keyword>
<accession>A0A2V5J1V4</accession>
<proteinExistence type="predicted"/>
<dbReference type="AlphaFoldDB" id="A0A2V5J1V4"/>
<dbReference type="Proteomes" id="UP000248817">
    <property type="component" value="Unassembled WGS sequence"/>
</dbReference>
<reference evidence="1 2" key="1">
    <citation type="submission" date="2018-02" db="EMBL/GenBank/DDBJ databases">
        <title>The genomes of Aspergillus section Nigri reveals drivers in fungal speciation.</title>
        <authorList>
            <consortium name="DOE Joint Genome Institute"/>
            <person name="Vesth T.C."/>
            <person name="Nybo J."/>
            <person name="Theobald S."/>
            <person name="Brandl J."/>
            <person name="Frisvad J.C."/>
            <person name="Nielsen K.F."/>
            <person name="Lyhne E.K."/>
            <person name="Kogle M.E."/>
            <person name="Kuo A."/>
            <person name="Riley R."/>
            <person name="Clum A."/>
            <person name="Nolan M."/>
            <person name="Lipzen A."/>
            <person name="Salamov A."/>
            <person name="Henrissat B."/>
            <person name="Wiebenga A."/>
            <person name="De vries R.P."/>
            <person name="Grigoriev I.V."/>
            <person name="Mortensen U.H."/>
            <person name="Andersen M.R."/>
            <person name="Baker S.E."/>
        </authorList>
    </citation>
    <scope>NUCLEOTIDE SEQUENCE [LARGE SCALE GENOMIC DNA]</scope>
    <source>
        <strain evidence="1 2">CBS 114.80</strain>
    </source>
</reference>
<evidence type="ECO:0000313" key="2">
    <source>
        <dbReference type="Proteomes" id="UP000248817"/>
    </source>
</evidence>